<proteinExistence type="predicted"/>
<dbReference type="InterPro" id="IPR027831">
    <property type="entry name" value="DUF4485"/>
</dbReference>
<dbReference type="EMBL" id="HBUF01300001">
    <property type="protein sequence ID" value="CAG6690867.1"/>
    <property type="molecule type" value="Transcribed_RNA"/>
</dbReference>
<protein>
    <recommendedName>
        <fullName evidence="1">DUF4485 domain-containing protein</fullName>
    </recommendedName>
</protein>
<dbReference type="Pfam" id="PF14846">
    <property type="entry name" value="DUF4485"/>
    <property type="match status" value="1"/>
</dbReference>
<organism evidence="2">
    <name type="scientific">Cacopsylla melanoneura</name>
    <dbReference type="NCBI Taxonomy" id="428564"/>
    <lineage>
        <taxon>Eukaryota</taxon>
        <taxon>Metazoa</taxon>
        <taxon>Ecdysozoa</taxon>
        <taxon>Arthropoda</taxon>
        <taxon>Hexapoda</taxon>
        <taxon>Insecta</taxon>
        <taxon>Pterygota</taxon>
        <taxon>Neoptera</taxon>
        <taxon>Paraneoptera</taxon>
        <taxon>Hemiptera</taxon>
        <taxon>Sternorrhyncha</taxon>
        <taxon>Psylloidea</taxon>
        <taxon>Psyllidae</taxon>
        <taxon>Psyllinae</taxon>
        <taxon>Cacopsylla</taxon>
    </lineage>
</organism>
<dbReference type="EMBL" id="HBUF01300000">
    <property type="protein sequence ID" value="CAG6690866.1"/>
    <property type="molecule type" value="Transcribed_RNA"/>
</dbReference>
<reference evidence="2" key="1">
    <citation type="submission" date="2021-05" db="EMBL/GenBank/DDBJ databases">
        <authorList>
            <person name="Alioto T."/>
            <person name="Alioto T."/>
            <person name="Gomez Garrido J."/>
        </authorList>
    </citation>
    <scope>NUCLEOTIDE SEQUENCE</scope>
</reference>
<dbReference type="AlphaFoldDB" id="A0A8D8TT06"/>
<name>A0A8D8TT06_9HEMI</name>
<accession>A0A8D8TT06</accession>
<sequence length="128" mass="14757">MAGELYESEFKKDLEKALTLISEISDKTQQRSAIKWMNKILSLKSEDPQVKKNRNCFLKYYLNLLKNTVDRITVETKERSLDVLTQWSPDKRTYVAIKPLPSEGALIYMAVADDPSQGWDFPKPNETA</sequence>
<feature type="domain" description="DUF4485" evidence="1">
    <location>
        <begin position="7"/>
        <end position="68"/>
    </location>
</feature>
<evidence type="ECO:0000313" key="2">
    <source>
        <dbReference type="EMBL" id="CAG6690866.1"/>
    </source>
</evidence>
<evidence type="ECO:0000259" key="1">
    <source>
        <dbReference type="Pfam" id="PF14846"/>
    </source>
</evidence>